<evidence type="ECO:0000259" key="9">
    <source>
        <dbReference type="PROSITE" id="PS50885"/>
    </source>
</evidence>
<comment type="caution">
    <text evidence="10">The sequence shown here is derived from an EMBL/GenBank/DDBJ whole genome shotgun (WGS) entry which is preliminary data.</text>
</comment>
<keyword evidence="7" id="KW-0812">Transmembrane</keyword>
<keyword evidence="4 6" id="KW-0807">Transducer</keyword>
<evidence type="ECO:0000313" key="10">
    <source>
        <dbReference type="EMBL" id="CAH1199345.1"/>
    </source>
</evidence>
<comment type="subcellular location">
    <subcellularLocation>
        <location evidence="1">Cell membrane</location>
    </subcellularLocation>
</comment>
<comment type="similarity">
    <text evidence="5">Belongs to the methyl-accepting chemotaxis (MCP) protein family.</text>
</comment>
<reference evidence="10" key="1">
    <citation type="submission" date="2022-01" db="EMBL/GenBank/DDBJ databases">
        <authorList>
            <person name="Criscuolo A."/>
        </authorList>
    </citation>
    <scope>NUCLEOTIDE SEQUENCE</scope>
    <source>
        <strain evidence="10">CIP111893</strain>
    </source>
</reference>
<evidence type="ECO:0000256" key="4">
    <source>
        <dbReference type="ARBA" id="ARBA00023224"/>
    </source>
</evidence>
<feature type="transmembrane region" description="Helical" evidence="7">
    <location>
        <begin position="321"/>
        <end position="342"/>
    </location>
</feature>
<keyword evidence="2" id="KW-1003">Cell membrane</keyword>
<evidence type="ECO:0000259" key="8">
    <source>
        <dbReference type="PROSITE" id="PS50111"/>
    </source>
</evidence>
<dbReference type="CDD" id="cd06225">
    <property type="entry name" value="HAMP"/>
    <property type="match status" value="1"/>
</dbReference>
<evidence type="ECO:0000256" key="3">
    <source>
        <dbReference type="ARBA" id="ARBA00023136"/>
    </source>
</evidence>
<evidence type="ECO:0000256" key="6">
    <source>
        <dbReference type="PROSITE-ProRule" id="PRU00284"/>
    </source>
</evidence>
<dbReference type="InterPro" id="IPR003660">
    <property type="entry name" value="HAMP_dom"/>
</dbReference>
<dbReference type="Pfam" id="PF00015">
    <property type="entry name" value="MCPsignal"/>
    <property type="match status" value="1"/>
</dbReference>
<dbReference type="SMART" id="SM00304">
    <property type="entry name" value="HAMP"/>
    <property type="match status" value="1"/>
</dbReference>
<dbReference type="PANTHER" id="PTHR32089:SF112">
    <property type="entry name" value="LYSOZYME-LIKE PROTEIN-RELATED"/>
    <property type="match status" value="1"/>
</dbReference>
<dbReference type="SUPFAM" id="SSF58104">
    <property type="entry name" value="Methyl-accepting chemotaxis protein (MCP) signaling domain"/>
    <property type="match status" value="1"/>
</dbReference>
<dbReference type="EMBL" id="CAKMMF010000005">
    <property type="protein sequence ID" value="CAH1199345.1"/>
    <property type="molecule type" value="Genomic_DNA"/>
</dbReference>
<dbReference type="PROSITE" id="PS50885">
    <property type="entry name" value="HAMP"/>
    <property type="match status" value="1"/>
</dbReference>
<evidence type="ECO:0000256" key="2">
    <source>
        <dbReference type="ARBA" id="ARBA00022475"/>
    </source>
</evidence>
<feature type="domain" description="HAMP" evidence="9">
    <location>
        <begin position="342"/>
        <end position="394"/>
    </location>
</feature>
<dbReference type="CDD" id="cd11386">
    <property type="entry name" value="MCP_signal"/>
    <property type="match status" value="1"/>
</dbReference>
<keyword evidence="7" id="KW-1133">Transmembrane helix</keyword>
<dbReference type="Gene3D" id="1.10.287.950">
    <property type="entry name" value="Methyl-accepting chemotaxis protein"/>
    <property type="match status" value="1"/>
</dbReference>
<evidence type="ECO:0000256" key="7">
    <source>
        <dbReference type="SAM" id="Phobius"/>
    </source>
</evidence>
<dbReference type="SMART" id="SM00283">
    <property type="entry name" value="MA"/>
    <property type="match status" value="1"/>
</dbReference>
<protein>
    <submittedName>
        <fullName evidence="10">IS66 family transposase ISPsy43</fullName>
    </submittedName>
</protein>
<dbReference type="RefSeq" id="WP_236339673.1">
    <property type="nucleotide sequence ID" value="NZ_CAKMMF010000005.1"/>
</dbReference>
<accession>A0ABN8GCF7</accession>
<gene>
    <name evidence="10" type="ORF">PAECIP111893_01324</name>
</gene>
<dbReference type="PANTHER" id="PTHR32089">
    <property type="entry name" value="METHYL-ACCEPTING CHEMOTAXIS PROTEIN MCPB"/>
    <property type="match status" value="1"/>
</dbReference>
<evidence type="ECO:0000256" key="5">
    <source>
        <dbReference type="ARBA" id="ARBA00029447"/>
    </source>
</evidence>
<dbReference type="InterPro" id="IPR004089">
    <property type="entry name" value="MCPsignal_dom"/>
</dbReference>
<evidence type="ECO:0000256" key="1">
    <source>
        <dbReference type="ARBA" id="ARBA00004236"/>
    </source>
</evidence>
<name>A0ABN8GCF7_9BACL</name>
<sequence>MIILAPFLFLMNRLAYWKKFVLIGLLFVIPITLLTVDAFRSMQTSIGLTMKEREGVAYLKPLKEMLMALQRHRGVANGFLNGERESKTQLDEIEIDIQNGLAFVDAVHASHEDTFGAPKRWDEIKAEWTLLVDQYSGMAAAESFKRHSELIDGLLDYMVVISDASNLTLDNEIETYYLMDMAVNRIPLLMEKVGKSRGQGRGILAAGTISAEQKIEMMLDMDRVESSLDGLDKDWINARSSQLNVSSLEGLYNTNATAARQYAAIVEREIIDEAFLIKPAHYFDEGTKVIDASSALYNETSKLLDERLAERIEGMKFKRGTLILTLGISIVLVAMFFAAFYINVQRAVRRLEQDSARMADGDLSIRIELATKDELMRVGEAFNRMAASFGEVLRGNQAVAEQVAASSEELEATAGQSVDAVHYIAEIMREIANEADNQAHSADQNATAMSEMAGGIGRIAETTSTVNEVASAVATEAKNGRNTVKQAAEQMTVIRNNTGETAEAVEKLRVQSEQIGSIVTLITNLARQTNLLALNANIEAARAGEQGKGFAVVAQEVRKLAEQSREAAENIGGLVSEMQAYADGASKRMVDGVAEAAKGIVAMNEVSGMFGTILAAVEQVARQVEEISAATEQMSAGTQQITASIHESLGYASQGASKAQQVTASTQEQLASMEEVLAASGSLSAMAGRLQDSLQRFRVESH</sequence>
<dbReference type="Proteomes" id="UP000838686">
    <property type="component" value="Unassembled WGS sequence"/>
</dbReference>
<dbReference type="InterPro" id="IPR004090">
    <property type="entry name" value="Chemotax_Me-accpt_rcpt"/>
</dbReference>
<proteinExistence type="inferred from homology"/>
<dbReference type="PROSITE" id="PS50111">
    <property type="entry name" value="CHEMOTAXIS_TRANSDUC_2"/>
    <property type="match status" value="1"/>
</dbReference>
<keyword evidence="3 7" id="KW-0472">Membrane</keyword>
<feature type="domain" description="Methyl-accepting transducer" evidence="8">
    <location>
        <begin position="413"/>
        <end position="649"/>
    </location>
</feature>
<keyword evidence="11" id="KW-1185">Reference proteome</keyword>
<feature type="transmembrane region" description="Helical" evidence="7">
    <location>
        <begin position="20"/>
        <end position="39"/>
    </location>
</feature>
<dbReference type="PRINTS" id="PR00260">
    <property type="entry name" value="CHEMTRNSDUCR"/>
</dbReference>
<dbReference type="Pfam" id="PF00672">
    <property type="entry name" value="HAMP"/>
    <property type="match status" value="1"/>
</dbReference>
<evidence type="ECO:0000313" key="11">
    <source>
        <dbReference type="Proteomes" id="UP000838686"/>
    </source>
</evidence>
<organism evidence="10 11">
    <name type="scientific">Paenibacillus plantiphilus</name>
    <dbReference type="NCBI Taxonomy" id="2905650"/>
    <lineage>
        <taxon>Bacteria</taxon>
        <taxon>Bacillati</taxon>
        <taxon>Bacillota</taxon>
        <taxon>Bacilli</taxon>
        <taxon>Bacillales</taxon>
        <taxon>Paenibacillaceae</taxon>
        <taxon>Paenibacillus</taxon>
    </lineage>
</organism>